<keyword evidence="10" id="KW-1185">Reference proteome</keyword>
<feature type="transmembrane region" description="Helical" evidence="7">
    <location>
        <begin position="156"/>
        <end position="176"/>
    </location>
</feature>
<dbReference type="InterPro" id="IPR050366">
    <property type="entry name" value="BP-dependent_transpt_permease"/>
</dbReference>
<dbReference type="GO" id="GO:0005886">
    <property type="term" value="C:plasma membrane"/>
    <property type="evidence" value="ECO:0007669"/>
    <property type="project" value="UniProtKB-SubCell"/>
</dbReference>
<evidence type="ECO:0000313" key="10">
    <source>
        <dbReference type="Proteomes" id="UP000537260"/>
    </source>
</evidence>
<evidence type="ECO:0000256" key="5">
    <source>
        <dbReference type="ARBA" id="ARBA00022989"/>
    </source>
</evidence>
<feature type="transmembrane region" description="Helical" evidence="7">
    <location>
        <begin position="182"/>
        <end position="199"/>
    </location>
</feature>
<evidence type="ECO:0000313" key="9">
    <source>
        <dbReference type="EMBL" id="NYJ19649.1"/>
    </source>
</evidence>
<keyword evidence="2 7" id="KW-0813">Transport</keyword>
<dbReference type="Pfam" id="PF12911">
    <property type="entry name" value="OppC_N"/>
    <property type="match status" value="1"/>
</dbReference>
<proteinExistence type="inferred from homology"/>
<dbReference type="SUPFAM" id="SSF161098">
    <property type="entry name" value="MetI-like"/>
    <property type="match status" value="1"/>
</dbReference>
<dbReference type="Pfam" id="PF00528">
    <property type="entry name" value="BPD_transp_1"/>
    <property type="match status" value="1"/>
</dbReference>
<keyword evidence="3" id="KW-1003">Cell membrane</keyword>
<dbReference type="RefSeq" id="WP_246318365.1">
    <property type="nucleotide sequence ID" value="NZ_JACCFM010000001.1"/>
</dbReference>
<feature type="transmembrane region" description="Helical" evidence="7">
    <location>
        <begin position="284"/>
        <end position="307"/>
    </location>
</feature>
<dbReference type="EMBL" id="JACCFM010000001">
    <property type="protein sequence ID" value="NYJ19649.1"/>
    <property type="molecule type" value="Genomic_DNA"/>
</dbReference>
<dbReference type="PROSITE" id="PS50928">
    <property type="entry name" value="ABC_TM1"/>
    <property type="match status" value="1"/>
</dbReference>
<reference evidence="9 10" key="1">
    <citation type="submission" date="2020-07" db="EMBL/GenBank/DDBJ databases">
        <title>Sequencing the genomes of 1000 actinobacteria strains.</title>
        <authorList>
            <person name="Klenk H.-P."/>
        </authorList>
    </citation>
    <scope>NUCLEOTIDE SEQUENCE [LARGE SCALE GENOMIC DNA]</scope>
    <source>
        <strain evidence="9 10">LI1</strain>
    </source>
</reference>
<evidence type="ECO:0000259" key="8">
    <source>
        <dbReference type="PROSITE" id="PS50928"/>
    </source>
</evidence>
<evidence type="ECO:0000256" key="2">
    <source>
        <dbReference type="ARBA" id="ARBA00022448"/>
    </source>
</evidence>
<comment type="caution">
    <text evidence="9">The sequence shown here is derived from an EMBL/GenBank/DDBJ whole genome shotgun (WGS) entry which is preliminary data.</text>
</comment>
<feature type="transmembrane region" description="Helical" evidence="7">
    <location>
        <begin position="56"/>
        <end position="78"/>
    </location>
</feature>
<accession>A0A7Z0EES6</accession>
<dbReference type="AlphaFoldDB" id="A0A7Z0EES6"/>
<evidence type="ECO:0000256" key="3">
    <source>
        <dbReference type="ARBA" id="ARBA00022475"/>
    </source>
</evidence>
<evidence type="ECO:0000256" key="6">
    <source>
        <dbReference type="ARBA" id="ARBA00023136"/>
    </source>
</evidence>
<dbReference type="GO" id="GO:0055085">
    <property type="term" value="P:transmembrane transport"/>
    <property type="evidence" value="ECO:0007669"/>
    <property type="project" value="InterPro"/>
</dbReference>
<dbReference type="PANTHER" id="PTHR43386">
    <property type="entry name" value="OLIGOPEPTIDE TRANSPORT SYSTEM PERMEASE PROTEIN APPC"/>
    <property type="match status" value="1"/>
</dbReference>
<keyword evidence="4 7" id="KW-0812">Transmembrane</keyword>
<sequence>MGQNPEQEFGDDSTMTPVPVEPNESAPIVVLPTGLPVGKPKSMFRLGFEVFIQNRLAIAGLVIVFLAVVFCFLGPLVYPTNQVTVNLADVNLPPGPGHPLGTDGAGYDQLGRMMIGGQASLIVGFAAAAIATIIGTLWGAIAGFFGGVIDGLMMRIVDAILSIPILFLLLFLVTIVQPSIPVMIFVLGLTAWLIPARLVRGESLTLRVREYVQAVRVMGGSSWRSVSRHIMPNVVGTVIVNATFQVADAILLVAYLGYLGLGIAPPATDWGGMLSDGTQNIFTNYWWLIYPPGLAIILVVVAVNLVGDGLRDSVEVRLQRR</sequence>
<name>A0A7Z0EES6_9MICO</name>
<dbReference type="PANTHER" id="PTHR43386:SF1">
    <property type="entry name" value="D,D-DIPEPTIDE TRANSPORT SYSTEM PERMEASE PROTEIN DDPC-RELATED"/>
    <property type="match status" value="1"/>
</dbReference>
<feature type="domain" description="ABC transmembrane type-1" evidence="8">
    <location>
        <begin position="117"/>
        <end position="307"/>
    </location>
</feature>
<keyword evidence="6 7" id="KW-0472">Membrane</keyword>
<dbReference type="InterPro" id="IPR025966">
    <property type="entry name" value="OppC_N"/>
</dbReference>
<evidence type="ECO:0000256" key="1">
    <source>
        <dbReference type="ARBA" id="ARBA00004651"/>
    </source>
</evidence>
<dbReference type="InterPro" id="IPR035906">
    <property type="entry name" value="MetI-like_sf"/>
</dbReference>
<organism evidence="9 10">
    <name type="scientific">Glaciibacter psychrotolerans</name>
    <dbReference type="NCBI Taxonomy" id="670054"/>
    <lineage>
        <taxon>Bacteria</taxon>
        <taxon>Bacillati</taxon>
        <taxon>Actinomycetota</taxon>
        <taxon>Actinomycetes</taxon>
        <taxon>Micrococcales</taxon>
        <taxon>Microbacteriaceae</taxon>
        <taxon>Glaciibacter</taxon>
    </lineage>
</organism>
<dbReference type="Proteomes" id="UP000537260">
    <property type="component" value="Unassembled WGS sequence"/>
</dbReference>
<gene>
    <name evidence="9" type="ORF">HNR05_001440</name>
</gene>
<evidence type="ECO:0000256" key="7">
    <source>
        <dbReference type="RuleBase" id="RU363032"/>
    </source>
</evidence>
<feature type="transmembrane region" description="Helical" evidence="7">
    <location>
        <begin position="234"/>
        <end position="264"/>
    </location>
</feature>
<comment type="similarity">
    <text evidence="7">Belongs to the binding-protein-dependent transport system permease family.</text>
</comment>
<dbReference type="CDD" id="cd06261">
    <property type="entry name" value="TM_PBP2"/>
    <property type="match status" value="1"/>
</dbReference>
<evidence type="ECO:0000256" key="4">
    <source>
        <dbReference type="ARBA" id="ARBA00022692"/>
    </source>
</evidence>
<feature type="transmembrane region" description="Helical" evidence="7">
    <location>
        <begin position="121"/>
        <end position="149"/>
    </location>
</feature>
<protein>
    <submittedName>
        <fullName evidence="9">Peptide/nickel transport system permease protein</fullName>
    </submittedName>
</protein>
<dbReference type="InterPro" id="IPR000515">
    <property type="entry name" value="MetI-like"/>
</dbReference>
<keyword evidence="5 7" id="KW-1133">Transmembrane helix</keyword>
<comment type="subcellular location">
    <subcellularLocation>
        <location evidence="1 7">Cell membrane</location>
        <topology evidence="1 7">Multi-pass membrane protein</topology>
    </subcellularLocation>
</comment>
<dbReference type="Gene3D" id="1.10.3720.10">
    <property type="entry name" value="MetI-like"/>
    <property type="match status" value="1"/>
</dbReference>